<dbReference type="PANTHER" id="PTHR33127:SF5">
    <property type="entry name" value="TRANSMEMBRANE PROTEIN"/>
    <property type="match status" value="1"/>
</dbReference>
<evidence type="ECO:0000259" key="1">
    <source>
        <dbReference type="Pfam" id="PF03478"/>
    </source>
</evidence>
<dbReference type="PANTHER" id="PTHR33127">
    <property type="entry name" value="TRANSMEMBRANE PROTEIN"/>
    <property type="match status" value="1"/>
</dbReference>
<sequence>MEESIRIRSESFPQNRCYGQKVKELKEELTRGEVVVQLPRPLKEKITDEILIEDGASYAREVSKIPGDPNELITRTFSFRGTPTNMSPKSVLLREIHGVKEVGHQIAAISTCHPGATEWATVTFRHHLSISFFVNGWNKFAFCDVLFYCLGFNDGLAVFDPLQRTGNVLAPESVGKLSIDWWKGMNITGHKGELLLIYAFSGSAKATMFKLDRTSMIWEEVKTLDGFTLFASSLSSHSRTDIPGRARNSVFFPKVCLHGKHLHVNDIILLRQL</sequence>
<proteinExistence type="predicted"/>
<reference evidence="2 3" key="1">
    <citation type="submission" date="2019-06" db="EMBL/GenBank/DDBJ databases">
        <title>A chromosomal-level reference genome of Carpinus fangiana (Coryloideae, Betulaceae).</title>
        <authorList>
            <person name="Yang X."/>
            <person name="Wang Z."/>
            <person name="Zhang L."/>
            <person name="Hao G."/>
            <person name="Liu J."/>
            <person name="Yang Y."/>
        </authorList>
    </citation>
    <scope>NUCLEOTIDE SEQUENCE [LARGE SCALE GENOMIC DNA]</scope>
    <source>
        <strain evidence="2">Cfa_2016G</strain>
        <tissue evidence="2">Leaf</tissue>
    </source>
</reference>
<feature type="domain" description="KIB1-4 beta-propeller" evidence="1">
    <location>
        <begin position="100"/>
        <end position="253"/>
    </location>
</feature>
<gene>
    <name evidence="2" type="ORF">FH972_016617</name>
</gene>
<dbReference type="OrthoDB" id="1863935at2759"/>
<name>A0A5N6RGF5_9ROSI</name>
<organism evidence="2 3">
    <name type="scientific">Carpinus fangiana</name>
    <dbReference type="NCBI Taxonomy" id="176857"/>
    <lineage>
        <taxon>Eukaryota</taxon>
        <taxon>Viridiplantae</taxon>
        <taxon>Streptophyta</taxon>
        <taxon>Embryophyta</taxon>
        <taxon>Tracheophyta</taxon>
        <taxon>Spermatophyta</taxon>
        <taxon>Magnoliopsida</taxon>
        <taxon>eudicotyledons</taxon>
        <taxon>Gunneridae</taxon>
        <taxon>Pentapetalae</taxon>
        <taxon>rosids</taxon>
        <taxon>fabids</taxon>
        <taxon>Fagales</taxon>
        <taxon>Betulaceae</taxon>
        <taxon>Carpinus</taxon>
    </lineage>
</organism>
<keyword evidence="3" id="KW-1185">Reference proteome</keyword>
<accession>A0A5N6RGF5</accession>
<evidence type="ECO:0000313" key="2">
    <source>
        <dbReference type="EMBL" id="KAE8098564.1"/>
    </source>
</evidence>
<dbReference type="EMBL" id="CM017327">
    <property type="protein sequence ID" value="KAE8098564.1"/>
    <property type="molecule type" value="Genomic_DNA"/>
</dbReference>
<dbReference type="Proteomes" id="UP000327013">
    <property type="component" value="Chromosome 7"/>
</dbReference>
<dbReference type="AlphaFoldDB" id="A0A5N6RGF5"/>
<evidence type="ECO:0000313" key="3">
    <source>
        <dbReference type="Proteomes" id="UP000327013"/>
    </source>
</evidence>
<dbReference type="InterPro" id="IPR005174">
    <property type="entry name" value="KIB1-4_b-propeller"/>
</dbReference>
<protein>
    <recommendedName>
        <fullName evidence="1">KIB1-4 beta-propeller domain-containing protein</fullName>
    </recommendedName>
</protein>
<dbReference type="Pfam" id="PF03478">
    <property type="entry name" value="Beta-prop_KIB1-4"/>
    <property type="match status" value="1"/>
</dbReference>